<gene>
    <name evidence="1" type="ORF">HELGO_WM61612</name>
</gene>
<dbReference type="AlphaFoldDB" id="A0A6S6UI85"/>
<proteinExistence type="predicted"/>
<evidence type="ECO:0008006" key="2">
    <source>
        <dbReference type="Google" id="ProtNLM"/>
    </source>
</evidence>
<accession>A0A6S6UI85</accession>
<protein>
    <recommendedName>
        <fullName evidence="2">ATPase AAA-type core domain-containing protein</fullName>
    </recommendedName>
</protein>
<organism evidence="1">
    <name type="scientific">uncultured Thiotrichaceae bacterium</name>
    <dbReference type="NCBI Taxonomy" id="298394"/>
    <lineage>
        <taxon>Bacteria</taxon>
        <taxon>Pseudomonadati</taxon>
        <taxon>Pseudomonadota</taxon>
        <taxon>Gammaproteobacteria</taxon>
        <taxon>Thiotrichales</taxon>
        <taxon>Thiotrichaceae</taxon>
        <taxon>environmental samples</taxon>
    </lineage>
</organism>
<sequence>MSDKPVVLMLDEVDALVGDTLISLLRQIRAGYAQRPQAFPQSIILCGVRDIRDYRMHSKDQEIITGGSAFNIKAESLRMGSFTADEIQLLYQQHTASFIYQLTL</sequence>
<reference evidence="1" key="1">
    <citation type="submission" date="2020-01" db="EMBL/GenBank/DDBJ databases">
        <authorList>
            <person name="Meier V. D."/>
            <person name="Meier V D."/>
        </authorList>
    </citation>
    <scope>NUCLEOTIDE SEQUENCE</scope>
    <source>
        <strain evidence="1">HLG_WM_MAG_09</strain>
    </source>
</reference>
<evidence type="ECO:0000313" key="1">
    <source>
        <dbReference type="EMBL" id="CAA6830481.1"/>
    </source>
</evidence>
<name>A0A6S6UI85_9GAMM</name>
<dbReference type="EMBL" id="CACVAT010000591">
    <property type="protein sequence ID" value="CAA6830481.1"/>
    <property type="molecule type" value="Genomic_DNA"/>
</dbReference>